<sequence length="87" mass="9627">MSTLLQKLAICTVIPIATVVTYSRAVNAETSMTHPQRFVASGCDKEALESVQSEWKIRNQGIGLRDTDAVVVEFNGELFFSISHHMT</sequence>
<evidence type="ECO:0000256" key="1">
    <source>
        <dbReference type="SAM" id="SignalP"/>
    </source>
</evidence>
<name>A0AAD5E591_UMBRA</name>
<proteinExistence type="predicted"/>
<gene>
    <name evidence="2" type="ORF">K450DRAFT_253664</name>
</gene>
<protein>
    <submittedName>
        <fullName evidence="2">Uncharacterized protein</fullName>
    </submittedName>
</protein>
<evidence type="ECO:0000313" key="3">
    <source>
        <dbReference type="Proteomes" id="UP001206595"/>
    </source>
</evidence>
<dbReference type="GeneID" id="75916416"/>
<reference evidence="2" key="2">
    <citation type="journal article" date="2022" name="Proc. Natl. Acad. Sci. U.S.A.">
        <title>Diploid-dominant life cycles characterize the early evolution of Fungi.</title>
        <authorList>
            <person name="Amses K.R."/>
            <person name="Simmons D.R."/>
            <person name="Longcore J.E."/>
            <person name="Mondo S.J."/>
            <person name="Seto K."/>
            <person name="Jeronimo G.H."/>
            <person name="Bonds A.E."/>
            <person name="Quandt C.A."/>
            <person name="Davis W.J."/>
            <person name="Chang Y."/>
            <person name="Federici B.A."/>
            <person name="Kuo A."/>
            <person name="LaButti K."/>
            <person name="Pangilinan J."/>
            <person name="Andreopoulos W."/>
            <person name="Tritt A."/>
            <person name="Riley R."/>
            <person name="Hundley H."/>
            <person name="Johnson J."/>
            <person name="Lipzen A."/>
            <person name="Barry K."/>
            <person name="Lang B.F."/>
            <person name="Cuomo C.A."/>
            <person name="Buchler N.E."/>
            <person name="Grigoriev I.V."/>
            <person name="Spatafora J.W."/>
            <person name="Stajich J.E."/>
            <person name="James T.Y."/>
        </authorList>
    </citation>
    <scope>NUCLEOTIDE SEQUENCE</scope>
    <source>
        <strain evidence="2">AG</strain>
    </source>
</reference>
<organism evidence="2 3">
    <name type="scientific">Umbelopsis ramanniana AG</name>
    <dbReference type="NCBI Taxonomy" id="1314678"/>
    <lineage>
        <taxon>Eukaryota</taxon>
        <taxon>Fungi</taxon>
        <taxon>Fungi incertae sedis</taxon>
        <taxon>Mucoromycota</taxon>
        <taxon>Mucoromycotina</taxon>
        <taxon>Umbelopsidomycetes</taxon>
        <taxon>Umbelopsidales</taxon>
        <taxon>Umbelopsidaceae</taxon>
        <taxon>Umbelopsis</taxon>
    </lineage>
</organism>
<keyword evidence="3" id="KW-1185">Reference proteome</keyword>
<dbReference type="AlphaFoldDB" id="A0AAD5E591"/>
<evidence type="ECO:0000313" key="2">
    <source>
        <dbReference type="EMBL" id="KAI8577102.1"/>
    </source>
</evidence>
<dbReference type="RefSeq" id="XP_051442106.1">
    <property type="nucleotide sequence ID" value="XM_051591073.1"/>
</dbReference>
<keyword evidence="1" id="KW-0732">Signal</keyword>
<dbReference type="EMBL" id="MU620945">
    <property type="protein sequence ID" value="KAI8577102.1"/>
    <property type="molecule type" value="Genomic_DNA"/>
</dbReference>
<comment type="caution">
    <text evidence="2">The sequence shown here is derived from an EMBL/GenBank/DDBJ whole genome shotgun (WGS) entry which is preliminary data.</text>
</comment>
<feature type="signal peptide" evidence="1">
    <location>
        <begin position="1"/>
        <end position="28"/>
    </location>
</feature>
<feature type="chain" id="PRO_5042272200" evidence="1">
    <location>
        <begin position="29"/>
        <end position="87"/>
    </location>
</feature>
<reference evidence="2" key="1">
    <citation type="submission" date="2021-06" db="EMBL/GenBank/DDBJ databases">
        <authorList>
            <consortium name="DOE Joint Genome Institute"/>
            <person name="Mondo S.J."/>
            <person name="Amses K.R."/>
            <person name="Simmons D.R."/>
            <person name="Longcore J.E."/>
            <person name="Seto K."/>
            <person name="Alves G.H."/>
            <person name="Bonds A.E."/>
            <person name="Quandt C.A."/>
            <person name="Davis W.J."/>
            <person name="Chang Y."/>
            <person name="Letcher P.M."/>
            <person name="Powell M.J."/>
            <person name="Kuo A."/>
            <person name="Labutti K."/>
            <person name="Pangilinan J."/>
            <person name="Andreopoulos W."/>
            <person name="Tritt A."/>
            <person name="Riley R."/>
            <person name="Hundley H."/>
            <person name="Johnson J."/>
            <person name="Lipzen A."/>
            <person name="Barry K."/>
            <person name="Berbee M.L."/>
            <person name="Buchler N.E."/>
            <person name="Grigoriev I.V."/>
            <person name="Spatafora J.W."/>
            <person name="Stajich J.E."/>
            <person name="James T.Y."/>
        </authorList>
    </citation>
    <scope>NUCLEOTIDE SEQUENCE</scope>
    <source>
        <strain evidence="2">AG</strain>
    </source>
</reference>
<accession>A0AAD5E591</accession>
<dbReference type="Proteomes" id="UP001206595">
    <property type="component" value="Unassembled WGS sequence"/>
</dbReference>